<gene>
    <name evidence="2" type="ORF">FRC98_03805</name>
</gene>
<evidence type="ECO:0000313" key="3">
    <source>
        <dbReference type="Proteomes" id="UP000321412"/>
    </source>
</evidence>
<proteinExistence type="predicted"/>
<keyword evidence="3" id="KW-1185">Reference proteome</keyword>
<keyword evidence="1" id="KW-1133">Transmembrane helix</keyword>
<sequence length="165" mass="17824">MTARRKRRRVHRRDFPASHSYVPAPIDPRVATRGVQSRLLGAAGLAALTVVCVMAVIFAPGLSYDTAFLLTMGTGSLGLAIALIMGARREEIVHGIAHDLSDGAGELPAPLRLDLHDLGEDGSLRLEGPAQLDSETWSWELANPAPEERVFAERGKGPRPPYSPR</sequence>
<feature type="transmembrane region" description="Helical" evidence="1">
    <location>
        <begin position="67"/>
        <end position="87"/>
    </location>
</feature>
<evidence type="ECO:0000313" key="2">
    <source>
        <dbReference type="EMBL" id="TXD38032.1"/>
    </source>
</evidence>
<evidence type="ECO:0000256" key="1">
    <source>
        <dbReference type="SAM" id="Phobius"/>
    </source>
</evidence>
<keyword evidence="1" id="KW-0472">Membrane</keyword>
<comment type="caution">
    <text evidence="2">The sequence shown here is derived from an EMBL/GenBank/DDBJ whole genome shotgun (WGS) entry which is preliminary data.</text>
</comment>
<dbReference type="AlphaFoldDB" id="A0A5C6X839"/>
<accession>A0A5C6X839</accession>
<name>A0A5C6X839_9DELT</name>
<protein>
    <submittedName>
        <fullName evidence="2">Uncharacterized protein</fullName>
    </submittedName>
</protein>
<dbReference type="Proteomes" id="UP000321412">
    <property type="component" value="Unassembled WGS sequence"/>
</dbReference>
<organism evidence="2 3">
    <name type="scientific">Lujinxingia vulgaris</name>
    <dbReference type="NCBI Taxonomy" id="2600176"/>
    <lineage>
        <taxon>Bacteria</taxon>
        <taxon>Deltaproteobacteria</taxon>
        <taxon>Bradymonadales</taxon>
        <taxon>Lujinxingiaceae</taxon>
        <taxon>Lujinxingia</taxon>
    </lineage>
</organism>
<feature type="transmembrane region" description="Helical" evidence="1">
    <location>
        <begin position="39"/>
        <end position="61"/>
    </location>
</feature>
<keyword evidence="1" id="KW-0812">Transmembrane</keyword>
<reference evidence="2 3" key="1">
    <citation type="submission" date="2019-08" db="EMBL/GenBank/DDBJ databases">
        <title>Bradymonadales sp. TMQ4.</title>
        <authorList>
            <person name="Liang Q."/>
        </authorList>
    </citation>
    <scope>NUCLEOTIDE SEQUENCE [LARGE SCALE GENOMIC DNA]</scope>
    <source>
        <strain evidence="2 3">TMQ4</strain>
    </source>
</reference>
<dbReference type="EMBL" id="VOSM01000002">
    <property type="protein sequence ID" value="TXD38032.1"/>
    <property type="molecule type" value="Genomic_DNA"/>
</dbReference>